<organism evidence="1 2">
    <name type="scientific">Pistacia integerrima</name>
    <dbReference type="NCBI Taxonomy" id="434235"/>
    <lineage>
        <taxon>Eukaryota</taxon>
        <taxon>Viridiplantae</taxon>
        <taxon>Streptophyta</taxon>
        <taxon>Embryophyta</taxon>
        <taxon>Tracheophyta</taxon>
        <taxon>Spermatophyta</taxon>
        <taxon>Magnoliopsida</taxon>
        <taxon>eudicotyledons</taxon>
        <taxon>Gunneridae</taxon>
        <taxon>Pentapetalae</taxon>
        <taxon>rosids</taxon>
        <taxon>malvids</taxon>
        <taxon>Sapindales</taxon>
        <taxon>Anacardiaceae</taxon>
        <taxon>Pistacia</taxon>
    </lineage>
</organism>
<dbReference type="Proteomes" id="UP001163603">
    <property type="component" value="Chromosome 2"/>
</dbReference>
<gene>
    <name evidence="1" type="ORF">Pint_15798</name>
</gene>
<keyword evidence="2" id="KW-1185">Reference proteome</keyword>
<accession>A0ACC0ZD71</accession>
<comment type="caution">
    <text evidence="1">The sequence shown here is derived from an EMBL/GenBank/DDBJ whole genome shotgun (WGS) entry which is preliminary data.</text>
</comment>
<sequence length="65" mass="7607">MRCFPYTLKDGAKAWFMTLQPSSLTTWEAVYNKFMGKFYSLQKTTDLRTKIATFSQMEGKPFHEA</sequence>
<reference evidence="2" key="1">
    <citation type="journal article" date="2023" name="G3 (Bethesda)">
        <title>Genome assembly and association tests identify interacting loci associated with vigor, precocity, and sex in interspecific pistachio rootstocks.</title>
        <authorList>
            <person name="Palmer W."/>
            <person name="Jacygrad E."/>
            <person name="Sagayaradj S."/>
            <person name="Cavanaugh K."/>
            <person name="Han R."/>
            <person name="Bertier L."/>
            <person name="Beede B."/>
            <person name="Kafkas S."/>
            <person name="Golino D."/>
            <person name="Preece J."/>
            <person name="Michelmore R."/>
        </authorList>
    </citation>
    <scope>NUCLEOTIDE SEQUENCE [LARGE SCALE GENOMIC DNA]</scope>
</reference>
<protein>
    <submittedName>
        <fullName evidence="1">Uncharacterized protein</fullName>
    </submittedName>
</protein>
<proteinExistence type="predicted"/>
<evidence type="ECO:0000313" key="1">
    <source>
        <dbReference type="EMBL" id="KAJ0048983.1"/>
    </source>
</evidence>
<dbReference type="EMBL" id="CM047737">
    <property type="protein sequence ID" value="KAJ0048983.1"/>
    <property type="molecule type" value="Genomic_DNA"/>
</dbReference>
<name>A0ACC0ZD71_9ROSI</name>
<evidence type="ECO:0000313" key="2">
    <source>
        <dbReference type="Proteomes" id="UP001163603"/>
    </source>
</evidence>